<accession>A0A4Q8L4G5</accession>
<feature type="transmembrane region" description="Helical" evidence="1">
    <location>
        <begin position="71"/>
        <end position="91"/>
    </location>
</feature>
<keyword evidence="1" id="KW-0812">Transmembrane</keyword>
<protein>
    <submittedName>
        <fullName evidence="2">DUF4345 domain-containing protein</fullName>
    </submittedName>
</protein>
<organism evidence="2 3">
    <name type="scientific">Pseudoxanthomonas winnipegensis</name>
    <dbReference type="NCBI Taxonomy" id="2480810"/>
    <lineage>
        <taxon>Bacteria</taxon>
        <taxon>Pseudomonadati</taxon>
        <taxon>Pseudomonadota</taxon>
        <taxon>Gammaproteobacteria</taxon>
        <taxon>Lysobacterales</taxon>
        <taxon>Lysobacteraceae</taxon>
        <taxon>Pseudoxanthomonas</taxon>
    </lineage>
</organism>
<gene>
    <name evidence="2" type="ORF">EA660_19275</name>
</gene>
<dbReference type="Proteomes" id="UP000292627">
    <property type="component" value="Unassembled WGS sequence"/>
</dbReference>
<feature type="transmembrane region" description="Helical" evidence="1">
    <location>
        <begin position="46"/>
        <end position="64"/>
    </location>
</feature>
<dbReference type="OrthoDB" id="5987056at2"/>
<evidence type="ECO:0000313" key="3">
    <source>
        <dbReference type="Proteomes" id="UP000292627"/>
    </source>
</evidence>
<sequence>MVNAYLWLNALLYIALALWCTLAPDSTAQAVGFTGLTPAGQTEFLAVYGGMEFGIGLLFAYFARSRQPRNGLVLALLFYAPIVAWCAYAIARHGLPGGTTLGLVVGEWLLLLTGAGLFLWQRNRAG</sequence>
<dbReference type="EMBL" id="SHMC01000011">
    <property type="protein sequence ID" value="TAA20167.1"/>
    <property type="molecule type" value="Genomic_DNA"/>
</dbReference>
<evidence type="ECO:0000313" key="2">
    <source>
        <dbReference type="EMBL" id="TAA20167.1"/>
    </source>
</evidence>
<dbReference type="RefSeq" id="WP_130553061.1">
    <property type="nucleotide sequence ID" value="NZ_SHMC01000011.1"/>
</dbReference>
<evidence type="ECO:0000256" key="1">
    <source>
        <dbReference type="SAM" id="Phobius"/>
    </source>
</evidence>
<keyword evidence="1" id="KW-0472">Membrane</keyword>
<keyword evidence="1" id="KW-1133">Transmembrane helix</keyword>
<comment type="caution">
    <text evidence="2">The sequence shown here is derived from an EMBL/GenBank/DDBJ whole genome shotgun (WGS) entry which is preliminary data.</text>
</comment>
<reference evidence="2 3" key="1">
    <citation type="submission" date="2019-02" db="EMBL/GenBank/DDBJ databases">
        <title>WGS of Pseudoxanthomonas species novum from clinical isolates.</title>
        <authorList>
            <person name="Bernier A.-M."/>
            <person name="Bernard K."/>
            <person name="Vachon A."/>
        </authorList>
    </citation>
    <scope>NUCLEOTIDE SEQUENCE [LARGE SCALE GENOMIC DNA]</scope>
    <source>
        <strain evidence="2 3">NML171200</strain>
    </source>
</reference>
<dbReference type="AlphaFoldDB" id="A0A4Q8L4G5"/>
<proteinExistence type="predicted"/>
<feature type="transmembrane region" description="Helical" evidence="1">
    <location>
        <begin position="97"/>
        <end position="120"/>
    </location>
</feature>
<name>A0A4Q8L4G5_9GAMM</name>